<protein>
    <recommendedName>
        <fullName evidence="3">Secreted protein</fullName>
    </recommendedName>
</protein>
<evidence type="ECO:0000313" key="2">
    <source>
        <dbReference type="EMBL" id="CAD7440197.1"/>
    </source>
</evidence>
<keyword evidence="1" id="KW-0732">Signal</keyword>
<organism evidence="2">
    <name type="scientific">Timema bartmani</name>
    <dbReference type="NCBI Taxonomy" id="61472"/>
    <lineage>
        <taxon>Eukaryota</taxon>
        <taxon>Metazoa</taxon>
        <taxon>Ecdysozoa</taxon>
        <taxon>Arthropoda</taxon>
        <taxon>Hexapoda</taxon>
        <taxon>Insecta</taxon>
        <taxon>Pterygota</taxon>
        <taxon>Neoptera</taxon>
        <taxon>Polyneoptera</taxon>
        <taxon>Phasmatodea</taxon>
        <taxon>Timematodea</taxon>
        <taxon>Timematoidea</taxon>
        <taxon>Timematidae</taxon>
        <taxon>Timema</taxon>
    </lineage>
</organism>
<evidence type="ECO:0000256" key="1">
    <source>
        <dbReference type="SAM" id="SignalP"/>
    </source>
</evidence>
<name>A0A7R9ERS6_9NEOP</name>
<proteinExistence type="predicted"/>
<reference evidence="2" key="1">
    <citation type="submission" date="2020-11" db="EMBL/GenBank/DDBJ databases">
        <authorList>
            <person name="Tran Van P."/>
        </authorList>
    </citation>
    <scope>NUCLEOTIDE SEQUENCE</scope>
</reference>
<evidence type="ECO:0008006" key="3">
    <source>
        <dbReference type="Google" id="ProtNLM"/>
    </source>
</evidence>
<gene>
    <name evidence="2" type="ORF">TBIB3V08_LOCUS2723</name>
</gene>
<dbReference type="EMBL" id="OD564904">
    <property type="protein sequence ID" value="CAD7440197.1"/>
    <property type="molecule type" value="Genomic_DNA"/>
</dbReference>
<dbReference type="AlphaFoldDB" id="A0A7R9ERS6"/>
<sequence>MVRRIALALLVCGLTATVASALRDIYPTQRLEQNKEQYNEHEHVRDKCGRFSEHNVVTKCVRCSVRHRSTSCQFLAVASKDVRVRSCSSLDASENISPNIVTGRTESHVCFDFFLEGRWSTLFTSRNDTHPLYTMLDPHANQANYFFPREKTFREPARCSRGGLREHWASDDVMSAHFKYVH</sequence>
<accession>A0A7R9ERS6</accession>
<feature type="signal peptide" evidence="1">
    <location>
        <begin position="1"/>
        <end position="21"/>
    </location>
</feature>
<feature type="chain" id="PRO_5030866587" description="Secreted protein" evidence="1">
    <location>
        <begin position="22"/>
        <end position="182"/>
    </location>
</feature>